<evidence type="ECO:0000313" key="3">
    <source>
        <dbReference type="EMBL" id="CAI4000349.1"/>
    </source>
</evidence>
<feature type="domain" description="C2H2-type" evidence="2">
    <location>
        <begin position="478"/>
        <end position="499"/>
    </location>
</feature>
<sequence>EPNSVGLAPSDVFLARRSGPNSRRSSARSNRVFGFLLFFLALCVLYYKLNCWGEGSVSAMGDTEVHLSSTGDTIQWTKRHGMQPPMCNRTPGLLTLLLPPHSHLACELTGKNAIPNMETKGVFPSGNGTVEVHDSGRLVHVRLQLQPRAIDLVACYQHTFQATRVPFSVQQLERALAMIPVTKATAKPFEPVGKAVIGLLIHLAMQDARGHMIQYPIWSYMEHRSTLEAIRAAGAPKVSLYGGAQLCIDLQRAFDGVNRVKLFQRLHELQIREEIIQLLAYWHEETDYFVQHDMDTPAVETPLNILPEELLAGPSSQTVIPGRKGAALGTIEPKMQHHPSDAAARGLRLITEEELHHLKSLPFGERLLHIVQERDWQKVEQAQDICRYLAARCVICSHQFSRCQELHQHYRPDSVVNFAFFVFLLLLTWCNIFKLSMDFKASAETKQVEDLWLEACFDGKLQQVLHPAATRLRLTVVCQACNKGCKRAADLALHLQTSHARLWRESKRLTMVLSAVFSSQCFCNPQLGTKRGHHVCLPLRQLAMCYHRVNREPFAPMLITDTMLQAIFSDKLPRAPQYRLEQALVHRQFADIWQDRDLLLFLRTYCLFCGSQPCTSDLALHLREEHACSHNTCLFYMEQLLPTVHALNPDDFQCQLCGQIFNLPAHMCPDQPAHDRAHCNMETGDNGITDQMREVFGAIMPMLDRSLNMAPNPRRSKAPRRGDTQPEDAGPQATQQQEIRQMMQMMQLMAQLVVKQDQEWNSLRRTDQFILFLNPDPQGALHQLVQETAQWKQQMENPSKFQMKPLRQHLILTLLQALHTNAGKIVESKESEPLHQTSVQKGLILADKSFPFHRWDAHNQKLMIDKKQPVSSQKMFQHLTELQEMVLDRDLVVRFHALRAVSDKDLKAVPWRLQINLRNNRAYELLLQLCHNAVWMAVGATLKPHSLGQSTMATNLQAMMHKPKGKGKGKHQAKLSPKKAQKDCAECAQKILTWLAADAFDMRWERRLETNEGFIPMDANSACTPILLSFSRRMHLTGSCIFSELISLWSQENSMRAALLAASPCLCLQLDRHHQDEDGNITKTTCQIEMETELVIPIFTHHDMRLEHVGYIPIAGVAHLGLDLEGHCRSILKIQPSLVSATRPATWLITDDDQRPTPQWTVPKWFQSNAVLIWLVRTDLLGLPAYHPDLTEVTALMHKAMPSQTELIATAAIPIPEADPQNELLHLLAAQHGADTDGNER</sequence>
<reference evidence="3" key="1">
    <citation type="submission" date="2022-10" db="EMBL/GenBank/DDBJ databases">
        <authorList>
            <person name="Chen Y."/>
            <person name="Dougan E. K."/>
            <person name="Chan C."/>
            <person name="Rhodes N."/>
            <person name="Thang M."/>
        </authorList>
    </citation>
    <scope>NUCLEOTIDE SEQUENCE</scope>
</reference>
<proteinExistence type="predicted"/>
<dbReference type="OrthoDB" id="8434870at2759"/>
<evidence type="ECO:0000313" key="5">
    <source>
        <dbReference type="Proteomes" id="UP001152797"/>
    </source>
</evidence>
<name>A0A9P1CY28_9DINO</name>
<dbReference type="EMBL" id="CAMXCT010002777">
    <property type="protein sequence ID" value="CAI4000349.1"/>
    <property type="molecule type" value="Genomic_DNA"/>
</dbReference>
<dbReference type="Proteomes" id="UP001152797">
    <property type="component" value="Unassembled WGS sequence"/>
</dbReference>
<organism evidence="3">
    <name type="scientific">Cladocopium goreaui</name>
    <dbReference type="NCBI Taxonomy" id="2562237"/>
    <lineage>
        <taxon>Eukaryota</taxon>
        <taxon>Sar</taxon>
        <taxon>Alveolata</taxon>
        <taxon>Dinophyceae</taxon>
        <taxon>Suessiales</taxon>
        <taxon>Symbiodiniaceae</taxon>
        <taxon>Cladocopium</taxon>
    </lineage>
</organism>
<evidence type="ECO:0000256" key="1">
    <source>
        <dbReference type="SAM" id="MobiDB-lite"/>
    </source>
</evidence>
<accession>A0A9P1CY28</accession>
<feature type="non-terminal residue" evidence="3">
    <location>
        <position position="1"/>
    </location>
</feature>
<dbReference type="PROSITE" id="PS00028">
    <property type="entry name" value="ZINC_FINGER_C2H2_1"/>
    <property type="match status" value="1"/>
</dbReference>
<keyword evidence="5" id="KW-1185">Reference proteome</keyword>
<dbReference type="AlphaFoldDB" id="A0A9P1CY28"/>
<evidence type="ECO:0000313" key="4">
    <source>
        <dbReference type="EMBL" id="CAL4787661.1"/>
    </source>
</evidence>
<gene>
    <name evidence="3" type="ORF">C1SCF055_LOCUS26471</name>
</gene>
<dbReference type="EMBL" id="CAMXCT020002777">
    <property type="protein sequence ID" value="CAL1153724.1"/>
    <property type="molecule type" value="Genomic_DNA"/>
</dbReference>
<evidence type="ECO:0000259" key="2">
    <source>
        <dbReference type="PROSITE" id="PS00028"/>
    </source>
</evidence>
<feature type="region of interest" description="Disordered" evidence="1">
    <location>
        <begin position="706"/>
        <end position="736"/>
    </location>
</feature>
<comment type="caution">
    <text evidence="3">The sequence shown here is derived from an EMBL/GenBank/DDBJ whole genome shotgun (WGS) entry which is preliminary data.</text>
</comment>
<dbReference type="SMART" id="SM00355">
    <property type="entry name" value="ZnF_C2H2"/>
    <property type="match status" value="3"/>
</dbReference>
<feature type="non-terminal residue" evidence="3">
    <location>
        <position position="1241"/>
    </location>
</feature>
<reference evidence="4 5" key="2">
    <citation type="submission" date="2024-05" db="EMBL/GenBank/DDBJ databases">
        <authorList>
            <person name="Chen Y."/>
            <person name="Shah S."/>
            <person name="Dougan E. K."/>
            <person name="Thang M."/>
            <person name="Chan C."/>
        </authorList>
    </citation>
    <scope>NUCLEOTIDE SEQUENCE [LARGE SCALE GENOMIC DNA]</scope>
</reference>
<dbReference type="EMBL" id="CAMXCT030002777">
    <property type="protein sequence ID" value="CAL4787661.1"/>
    <property type="molecule type" value="Genomic_DNA"/>
</dbReference>
<dbReference type="InterPro" id="IPR013087">
    <property type="entry name" value="Znf_C2H2_type"/>
</dbReference>
<protein>
    <submittedName>
        <fullName evidence="4">Aconitate hydratase</fullName>
    </submittedName>
</protein>